<evidence type="ECO:0000313" key="1">
    <source>
        <dbReference type="EMBL" id="KAI3741939.1"/>
    </source>
</evidence>
<reference evidence="1 2" key="2">
    <citation type="journal article" date="2022" name="Mol. Ecol. Resour.">
        <title>The genomes of chicory, endive, great burdock and yacon provide insights into Asteraceae paleo-polyploidization history and plant inulin production.</title>
        <authorList>
            <person name="Fan W."/>
            <person name="Wang S."/>
            <person name="Wang H."/>
            <person name="Wang A."/>
            <person name="Jiang F."/>
            <person name="Liu H."/>
            <person name="Zhao H."/>
            <person name="Xu D."/>
            <person name="Zhang Y."/>
        </authorList>
    </citation>
    <scope>NUCLEOTIDE SEQUENCE [LARGE SCALE GENOMIC DNA]</scope>
    <source>
        <strain evidence="2">cv. Yunnan</strain>
        <tissue evidence="1">Leaves</tissue>
    </source>
</reference>
<proteinExistence type="predicted"/>
<sequence length="67" mass="7864">MRTVPTGFLCVVQMSFWVLQSMFYFIEEMKSKRDPTMVEMEGLNLYFVEIGVCVLCLCERGKKEEGR</sequence>
<comment type="caution">
    <text evidence="1">The sequence shown here is derived from an EMBL/GenBank/DDBJ whole genome shotgun (WGS) entry which is preliminary data.</text>
</comment>
<dbReference type="Proteomes" id="UP001056120">
    <property type="component" value="Linkage Group LG20"/>
</dbReference>
<accession>A0ACB9D5S2</accession>
<gene>
    <name evidence="1" type="ORF">L1987_59618</name>
</gene>
<reference evidence="2" key="1">
    <citation type="journal article" date="2022" name="Mol. Ecol. Resour.">
        <title>The genomes of chicory, endive, great burdock and yacon provide insights into Asteraceae palaeo-polyploidization history and plant inulin production.</title>
        <authorList>
            <person name="Fan W."/>
            <person name="Wang S."/>
            <person name="Wang H."/>
            <person name="Wang A."/>
            <person name="Jiang F."/>
            <person name="Liu H."/>
            <person name="Zhao H."/>
            <person name="Xu D."/>
            <person name="Zhang Y."/>
        </authorList>
    </citation>
    <scope>NUCLEOTIDE SEQUENCE [LARGE SCALE GENOMIC DNA]</scope>
    <source>
        <strain evidence="2">cv. Yunnan</strain>
    </source>
</reference>
<dbReference type="EMBL" id="CM042037">
    <property type="protein sequence ID" value="KAI3741939.1"/>
    <property type="molecule type" value="Genomic_DNA"/>
</dbReference>
<evidence type="ECO:0000313" key="2">
    <source>
        <dbReference type="Proteomes" id="UP001056120"/>
    </source>
</evidence>
<organism evidence="1 2">
    <name type="scientific">Smallanthus sonchifolius</name>
    <dbReference type="NCBI Taxonomy" id="185202"/>
    <lineage>
        <taxon>Eukaryota</taxon>
        <taxon>Viridiplantae</taxon>
        <taxon>Streptophyta</taxon>
        <taxon>Embryophyta</taxon>
        <taxon>Tracheophyta</taxon>
        <taxon>Spermatophyta</taxon>
        <taxon>Magnoliopsida</taxon>
        <taxon>eudicotyledons</taxon>
        <taxon>Gunneridae</taxon>
        <taxon>Pentapetalae</taxon>
        <taxon>asterids</taxon>
        <taxon>campanulids</taxon>
        <taxon>Asterales</taxon>
        <taxon>Asteraceae</taxon>
        <taxon>Asteroideae</taxon>
        <taxon>Heliantheae alliance</taxon>
        <taxon>Millerieae</taxon>
        <taxon>Smallanthus</taxon>
    </lineage>
</organism>
<keyword evidence="2" id="KW-1185">Reference proteome</keyword>
<protein>
    <submittedName>
        <fullName evidence="1">Uncharacterized protein</fullName>
    </submittedName>
</protein>
<name>A0ACB9D5S2_9ASTR</name>